<evidence type="ECO:0000256" key="4">
    <source>
        <dbReference type="ARBA" id="ARBA00023136"/>
    </source>
</evidence>
<evidence type="ECO:0000256" key="2">
    <source>
        <dbReference type="ARBA" id="ARBA00022692"/>
    </source>
</evidence>
<feature type="transmembrane region" description="Helical" evidence="5">
    <location>
        <begin position="294"/>
        <end position="313"/>
    </location>
</feature>
<keyword evidence="3 5" id="KW-1133">Transmembrane helix</keyword>
<feature type="transmembrane region" description="Helical" evidence="5">
    <location>
        <begin position="265"/>
        <end position="282"/>
    </location>
</feature>
<dbReference type="PANTHER" id="PTHR43021:SF2">
    <property type="entry name" value="CATION_H+ EXCHANGER DOMAIN-CONTAINING PROTEIN"/>
    <property type="match status" value="1"/>
</dbReference>
<keyword evidence="4 5" id="KW-0472">Membrane</keyword>
<feature type="transmembrane region" description="Helical" evidence="5">
    <location>
        <begin position="29"/>
        <end position="49"/>
    </location>
</feature>
<dbReference type="PANTHER" id="PTHR43021">
    <property type="entry name" value="NA(+)/H(+) ANTIPORTER-RELATED"/>
    <property type="match status" value="1"/>
</dbReference>
<evidence type="ECO:0000256" key="1">
    <source>
        <dbReference type="ARBA" id="ARBA00004141"/>
    </source>
</evidence>
<keyword evidence="2 5" id="KW-0812">Transmembrane</keyword>
<dbReference type="InterPro" id="IPR038770">
    <property type="entry name" value="Na+/solute_symporter_sf"/>
</dbReference>
<evidence type="ECO:0000256" key="3">
    <source>
        <dbReference type="ARBA" id="ARBA00022989"/>
    </source>
</evidence>
<feature type="transmembrane region" description="Helical" evidence="5">
    <location>
        <begin position="355"/>
        <end position="378"/>
    </location>
</feature>
<feature type="transmembrane region" description="Helical" evidence="5">
    <location>
        <begin position="89"/>
        <end position="110"/>
    </location>
</feature>
<reference evidence="7 8" key="1">
    <citation type="submission" date="2020-02" db="EMBL/GenBank/DDBJ databases">
        <title>Genome sequence of Roseobacter ponti.</title>
        <authorList>
            <person name="Hollensteiner J."/>
            <person name="Schneider D."/>
            <person name="Poehlein A."/>
            <person name="Daniel R."/>
        </authorList>
    </citation>
    <scope>NUCLEOTIDE SEQUENCE [LARGE SCALE GENOMIC DNA]</scope>
    <source>
        <strain evidence="7 8">DSM 106830</strain>
    </source>
</reference>
<dbReference type="InterPro" id="IPR006153">
    <property type="entry name" value="Cation/H_exchanger_TM"/>
</dbReference>
<feature type="transmembrane region" description="Helical" evidence="5">
    <location>
        <begin position="180"/>
        <end position="203"/>
    </location>
</feature>
<dbReference type="Gene3D" id="1.20.1530.20">
    <property type="match status" value="1"/>
</dbReference>
<feature type="transmembrane region" description="Helical" evidence="5">
    <location>
        <begin position="56"/>
        <end position="77"/>
    </location>
</feature>
<feature type="transmembrane region" description="Helical" evidence="5">
    <location>
        <begin position="223"/>
        <end position="253"/>
    </location>
</feature>
<evidence type="ECO:0000313" key="8">
    <source>
        <dbReference type="Proteomes" id="UP000503308"/>
    </source>
</evidence>
<dbReference type="KEGG" id="rpon:G3256_14885"/>
<organism evidence="7 8">
    <name type="scientific">Roseobacter ponti</name>
    <dbReference type="NCBI Taxonomy" id="1891787"/>
    <lineage>
        <taxon>Bacteria</taxon>
        <taxon>Pseudomonadati</taxon>
        <taxon>Pseudomonadota</taxon>
        <taxon>Alphaproteobacteria</taxon>
        <taxon>Rhodobacterales</taxon>
        <taxon>Roseobacteraceae</taxon>
        <taxon>Roseobacter</taxon>
    </lineage>
</organism>
<feature type="transmembrane region" description="Helical" evidence="5">
    <location>
        <begin position="153"/>
        <end position="173"/>
    </location>
</feature>
<evidence type="ECO:0000259" key="6">
    <source>
        <dbReference type="Pfam" id="PF00999"/>
    </source>
</evidence>
<keyword evidence="8" id="KW-1185">Reference proteome</keyword>
<feature type="transmembrane region" description="Helical" evidence="5">
    <location>
        <begin position="325"/>
        <end position="343"/>
    </location>
</feature>
<dbReference type="AlphaFoldDB" id="A0A858SYT7"/>
<dbReference type="EMBL" id="CP048788">
    <property type="protein sequence ID" value="QJF53247.1"/>
    <property type="molecule type" value="Genomic_DNA"/>
</dbReference>
<dbReference type="GO" id="GO:1902600">
    <property type="term" value="P:proton transmembrane transport"/>
    <property type="evidence" value="ECO:0007669"/>
    <property type="project" value="InterPro"/>
</dbReference>
<dbReference type="Pfam" id="PF00999">
    <property type="entry name" value="Na_H_Exchanger"/>
    <property type="match status" value="1"/>
</dbReference>
<comment type="subcellular location">
    <subcellularLocation>
        <location evidence="1">Membrane</location>
        <topology evidence="1">Multi-pass membrane protein</topology>
    </subcellularLocation>
</comment>
<dbReference type="GO" id="GO:0016020">
    <property type="term" value="C:membrane"/>
    <property type="evidence" value="ECO:0007669"/>
    <property type="project" value="UniProtKB-SubCell"/>
</dbReference>
<dbReference type="Proteomes" id="UP000503308">
    <property type="component" value="Chromosome"/>
</dbReference>
<evidence type="ECO:0000313" key="7">
    <source>
        <dbReference type="EMBL" id="QJF53247.1"/>
    </source>
</evidence>
<protein>
    <submittedName>
        <fullName evidence="7">Cation:proton antiporter</fullName>
    </submittedName>
</protein>
<name>A0A858SYT7_9RHOB</name>
<feature type="domain" description="Cation/H+ exchanger transmembrane" evidence="6">
    <location>
        <begin position="13"/>
        <end position="369"/>
    </location>
</feature>
<proteinExistence type="predicted"/>
<accession>A0A858SYT7</accession>
<gene>
    <name evidence="7" type="ORF">G3256_14885</name>
</gene>
<evidence type="ECO:0000256" key="5">
    <source>
        <dbReference type="SAM" id="Phobius"/>
    </source>
</evidence>
<sequence length="391" mass="40371">MDHASTFIILGLLFLAGLAADQLGRLTRLPRVTMLLLLGLLMGNAGSGLIPGEVALWFDAISIIALSMVAFLLGGALTKKNLQQHGRAILTISLAIVAFTLVIISVGLVLAGVPPGLALILGAIATATAPAAMSDVIRQSGVVSGFTDTLRGIVAIDDAWGLVLFSLVLILAGQAEGWRLVLSGVLCDLGGAVALGLAIGGLASGLTGRLTPGEPLQAEAIGIVFLTAGLALWLEVSFLIAGMTAGAIVTNFARHHERAFHEIENIQWPFMLLFFLLAGASLDPQVLRTLGLTGGLFMVLRVAARLIGGYAGARIAGVPSAEAAWYGPALLPQAGVAVGMALVAGEQFPHWSDRIMAITIAATVVFEILGPPVALLAVRRVQAETLPEGRG</sequence>
<dbReference type="GO" id="GO:0015297">
    <property type="term" value="F:antiporter activity"/>
    <property type="evidence" value="ECO:0007669"/>
    <property type="project" value="InterPro"/>
</dbReference>